<keyword evidence="3" id="KW-0949">S-adenosyl-L-methionine</keyword>
<organism evidence="5 6">
    <name type="scientific">Catenulispora pinistramenti</name>
    <dbReference type="NCBI Taxonomy" id="2705254"/>
    <lineage>
        <taxon>Bacteria</taxon>
        <taxon>Bacillati</taxon>
        <taxon>Actinomycetota</taxon>
        <taxon>Actinomycetes</taxon>
        <taxon>Catenulisporales</taxon>
        <taxon>Catenulisporaceae</taxon>
        <taxon>Catenulispora</taxon>
    </lineage>
</organism>
<dbReference type="SUPFAM" id="SSF53335">
    <property type="entry name" value="S-adenosyl-L-methionine-dependent methyltransferases"/>
    <property type="match status" value="1"/>
</dbReference>
<evidence type="ECO:0000256" key="2">
    <source>
        <dbReference type="ARBA" id="ARBA00022679"/>
    </source>
</evidence>
<dbReference type="PANTHER" id="PTHR45875:SF1">
    <property type="entry name" value="METHYLTRANSFERASE N6AMT1"/>
    <property type="match status" value="1"/>
</dbReference>
<reference evidence="5 6" key="1">
    <citation type="submission" date="2020-02" db="EMBL/GenBank/DDBJ databases">
        <title>Acidophilic actinobacteria isolated from forest soil.</title>
        <authorList>
            <person name="Golinska P."/>
        </authorList>
    </citation>
    <scope>NUCLEOTIDE SEQUENCE [LARGE SCALE GENOMIC DNA]</scope>
    <source>
        <strain evidence="5 6">NL8</strain>
    </source>
</reference>
<dbReference type="PANTHER" id="PTHR45875">
    <property type="entry name" value="METHYLTRANSFERASE N6AMT1"/>
    <property type="match status" value="1"/>
</dbReference>
<dbReference type="GO" id="GO:0008168">
    <property type="term" value="F:methyltransferase activity"/>
    <property type="evidence" value="ECO:0007669"/>
    <property type="project" value="UniProtKB-KW"/>
</dbReference>
<proteinExistence type="predicted"/>
<dbReference type="Pfam" id="PF05175">
    <property type="entry name" value="MTS"/>
    <property type="match status" value="1"/>
</dbReference>
<dbReference type="InterPro" id="IPR007848">
    <property type="entry name" value="Small_mtfrase_dom"/>
</dbReference>
<keyword evidence="6" id="KW-1185">Reference proteome</keyword>
<dbReference type="CDD" id="cd02440">
    <property type="entry name" value="AdoMet_MTases"/>
    <property type="match status" value="1"/>
</dbReference>
<dbReference type="GO" id="GO:0032259">
    <property type="term" value="P:methylation"/>
    <property type="evidence" value="ECO:0007669"/>
    <property type="project" value="UniProtKB-KW"/>
</dbReference>
<keyword evidence="2" id="KW-0808">Transferase</keyword>
<dbReference type="InterPro" id="IPR029063">
    <property type="entry name" value="SAM-dependent_MTases_sf"/>
</dbReference>
<evidence type="ECO:0000259" key="4">
    <source>
        <dbReference type="Pfam" id="PF05175"/>
    </source>
</evidence>
<keyword evidence="1 5" id="KW-0489">Methyltransferase</keyword>
<gene>
    <name evidence="5" type="ORF">KGQ19_24530</name>
</gene>
<evidence type="ECO:0000313" key="5">
    <source>
        <dbReference type="EMBL" id="MBS2550036.1"/>
    </source>
</evidence>
<comment type="caution">
    <text evidence="5">The sequence shown here is derived from an EMBL/GenBank/DDBJ whole genome shotgun (WGS) entry which is preliminary data.</text>
</comment>
<protein>
    <submittedName>
        <fullName evidence="5">Methyltransferase</fullName>
    </submittedName>
</protein>
<evidence type="ECO:0000313" key="6">
    <source>
        <dbReference type="Proteomes" id="UP000730482"/>
    </source>
</evidence>
<feature type="domain" description="Methyltransferase small" evidence="4">
    <location>
        <begin position="31"/>
        <end position="180"/>
    </location>
</feature>
<accession>A0ABS5KVG3</accession>
<dbReference type="InterPro" id="IPR052190">
    <property type="entry name" value="Euk-Arch_PrmC-MTase"/>
</dbReference>
<dbReference type="EMBL" id="JAAFYZ010000089">
    <property type="protein sequence ID" value="MBS2550036.1"/>
    <property type="molecule type" value="Genomic_DNA"/>
</dbReference>
<dbReference type="Gene3D" id="3.40.50.150">
    <property type="entry name" value="Vaccinia Virus protein VP39"/>
    <property type="match status" value="1"/>
</dbReference>
<evidence type="ECO:0000256" key="1">
    <source>
        <dbReference type="ARBA" id="ARBA00022603"/>
    </source>
</evidence>
<sequence>MAAGAALTDRHGAVEGRPEQFDLLGRTWTLLPGVFAPIHTTTTELFSTWLPFPVGGSFLEIGSGAGVTAVTAALTGCARVTALDISSAAVRNTAANAERHGVADRVRVLRSDLFDALDTDEQYDVIYWNSNVIDAPPEFEYLDELQWAFFDRDYAIHSRFLSQGPKLLTPHGRMFLGFNTLGNKERLRVMADGLGLELTTFRRQAGEVGGIGVELCLLEVLVS</sequence>
<dbReference type="Proteomes" id="UP000730482">
    <property type="component" value="Unassembled WGS sequence"/>
</dbReference>
<name>A0ABS5KVG3_9ACTN</name>
<evidence type="ECO:0000256" key="3">
    <source>
        <dbReference type="ARBA" id="ARBA00022691"/>
    </source>
</evidence>